<feature type="compositionally biased region" description="Low complexity" evidence="1">
    <location>
        <begin position="91"/>
        <end position="102"/>
    </location>
</feature>
<accession>A0A6G3SYH7</accession>
<feature type="compositionally biased region" description="Low complexity" evidence="1">
    <location>
        <begin position="249"/>
        <end position="283"/>
    </location>
</feature>
<dbReference type="RefSeq" id="WP_164259411.1">
    <property type="nucleotide sequence ID" value="NZ_JAAGMK010000785.1"/>
</dbReference>
<feature type="compositionally biased region" description="Basic and acidic residues" evidence="1">
    <location>
        <begin position="25"/>
        <end position="40"/>
    </location>
</feature>
<dbReference type="InterPro" id="IPR025295">
    <property type="entry name" value="eCIS_core_dom"/>
</dbReference>
<proteinExistence type="predicted"/>
<evidence type="ECO:0000259" key="2">
    <source>
        <dbReference type="Pfam" id="PF13699"/>
    </source>
</evidence>
<name>A0A6G3SYH7_STRAQ</name>
<feature type="region of interest" description="Disordered" evidence="1">
    <location>
        <begin position="1"/>
        <end position="47"/>
    </location>
</feature>
<comment type="caution">
    <text evidence="3">The sequence shown here is derived from an EMBL/GenBank/DDBJ whole genome shotgun (WGS) entry which is preliminary data.</text>
</comment>
<reference evidence="3" key="1">
    <citation type="submission" date="2020-01" db="EMBL/GenBank/DDBJ databases">
        <title>Insect and environment-associated Actinomycetes.</title>
        <authorList>
            <person name="Currrie C."/>
            <person name="Chevrette M."/>
            <person name="Carlson C."/>
            <person name="Stubbendieck R."/>
            <person name="Wendt-Pienkowski E."/>
        </authorList>
    </citation>
    <scope>NUCLEOTIDE SEQUENCE</scope>
    <source>
        <strain evidence="3">SID505</strain>
    </source>
</reference>
<feature type="compositionally biased region" description="Acidic residues" evidence="1">
    <location>
        <begin position="310"/>
        <end position="319"/>
    </location>
</feature>
<protein>
    <submittedName>
        <fullName evidence="3">DUF4157 domain-containing protein</fullName>
    </submittedName>
</protein>
<feature type="domain" description="eCIS core" evidence="2">
    <location>
        <begin position="129"/>
        <end position="206"/>
    </location>
</feature>
<dbReference type="Pfam" id="PF13699">
    <property type="entry name" value="eCIS_core"/>
    <property type="match status" value="1"/>
</dbReference>
<feature type="compositionally biased region" description="Basic and acidic residues" evidence="1">
    <location>
        <begin position="1"/>
        <end position="16"/>
    </location>
</feature>
<dbReference type="AlphaFoldDB" id="A0A6G3SYH7"/>
<feature type="region of interest" description="Disordered" evidence="1">
    <location>
        <begin position="87"/>
        <end position="137"/>
    </location>
</feature>
<organism evidence="3">
    <name type="scientific">Streptomyces anulatus</name>
    <name type="common">Streptomyces chrysomallus</name>
    <dbReference type="NCBI Taxonomy" id="1892"/>
    <lineage>
        <taxon>Bacteria</taxon>
        <taxon>Bacillati</taxon>
        <taxon>Actinomycetota</taxon>
        <taxon>Actinomycetes</taxon>
        <taxon>Kitasatosporales</taxon>
        <taxon>Streptomycetaceae</taxon>
        <taxon>Streptomyces</taxon>
    </lineage>
</organism>
<dbReference type="EMBL" id="JAAGMK010000785">
    <property type="protein sequence ID" value="NEB87792.1"/>
    <property type="molecule type" value="Genomic_DNA"/>
</dbReference>
<evidence type="ECO:0000313" key="3">
    <source>
        <dbReference type="EMBL" id="NEB87792.1"/>
    </source>
</evidence>
<sequence>MSMDAHDIEQEHHEPHGPGGRHGHGARDQAHEHDEQRGETAAEAPGAQDHHIFRAAAAGRADVVGAAGMGLLQRTAGNSALGAMVQRARSGAAAPDAEQAEQAEQRGHAGQAEEQRSPVHDVISSGGSPLDTDTRTDMESRMGADFSDVRVHHDSAAHESAKGVGAHAYTVGNNVVFQRDAYDPGSPQGRTTLAHELTHVIQQRNGPVEGTEAPGGIRVSDPSDRFEREAVANADRVLSDPAPEAAPETVPDAVPETVPAAPVSATAPTTASAAPAVSAVQRAATEDEDEQPADVQGSFVQRAAEKKPGEEEEEETPPA</sequence>
<gene>
    <name evidence="3" type="ORF">G3I43_27015</name>
</gene>
<evidence type="ECO:0000256" key="1">
    <source>
        <dbReference type="SAM" id="MobiDB-lite"/>
    </source>
</evidence>
<feature type="region of interest" description="Disordered" evidence="1">
    <location>
        <begin position="233"/>
        <end position="319"/>
    </location>
</feature>
<feature type="compositionally biased region" description="Basic and acidic residues" evidence="1">
    <location>
        <begin position="103"/>
        <end position="119"/>
    </location>
</feature>